<keyword evidence="2" id="KW-0238">DNA-binding</keyword>
<evidence type="ECO:0000256" key="3">
    <source>
        <dbReference type="ARBA" id="ARBA00023163"/>
    </source>
</evidence>
<dbReference type="GO" id="GO:0006950">
    <property type="term" value="P:response to stress"/>
    <property type="evidence" value="ECO:0007669"/>
    <property type="project" value="TreeGrafter"/>
</dbReference>
<dbReference type="PRINTS" id="PR00598">
    <property type="entry name" value="HTHMARR"/>
</dbReference>
<name>A0A0P9QTL2_PSESX</name>
<dbReference type="InterPro" id="IPR023187">
    <property type="entry name" value="Tscrpt_reg_MarR-type_CS"/>
</dbReference>
<accession>A0A0P9QTL2</accession>
<evidence type="ECO:0000313" key="6">
    <source>
        <dbReference type="Proteomes" id="UP000050356"/>
    </source>
</evidence>
<evidence type="ECO:0000259" key="4">
    <source>
        <dbReference type="PROSITE" id="PS50995"/>
    </source>
</evidence>
<keyword evidence="3" id="KW-0804">Transcription</keyword>
<dbReference type="PROSITE" id="PS50995">
    <property type="entry name" value="HTH_MARR_2"/>
    <property type="match status" value="1"/>
</dbReference>
<dbReference type="SMART" id="SM00347">
    <property type="entry name" value="HTH_MARR"/>
    <property type="match status" value="1"/>
</dbReference>
<evidence type="ECO:0000256" key="1">
    <source>
        <dbReference type="ARBA" id="ARBA00023015"/>
    </source>
</evidence>
<dbReference type="InterPro" id="IPR036388">
    <property type="entry name" value="WH-like_DNA-bd_sf"/>
</dbReference>
<evidence type="ECO:0000256" key="2">
    <source>
        <dbReference type="ARBA" id="ARBA00023125"/>
    </source>
</evidence>
<dbReference type="Gene3D" id="1.10.10.10">
    <property type="entry name" value="Winged helix-like DNA-binding domain superfamily/Winged helix DNA-binding domain"/>
    <property type="match status" value="1"/>
</dbReference>
<dbReference type="InterPro" id="IPR000835">
    <property type="entry name" value="HTH_MarR-typ"/>
</dbReference>
<dbReference type="PANTHER" id="PTHR33164">
    <property type="entry name" value="TRANSCRIPTIONAL REGULATOR, MARR FAMILY"/>
    <property type="match status" value="1"/>
</dbReference>
<gene>
    <name evidence="5" type="ORF">ALO50_04869</name>
</gene>
<protein>
    <submittedName>
        <fullName evidence="5">MarR family transcriptional regulator</fullName>
    </submittedName>
</protein>
<comment type="caution">
    <text evidence="5">The sequence shown here is derived from an EMBL/GenBank/DDBJ whole genome shotgun (WGS) entry which is preliminary data.</text>
</comment>
<feature type="domain" description="HTH marR-type" evidence="4">
    <location>
        <begin position="14"/>
        <end position="147"/>
    </location>
</feature>
<keyword evidence="1" id="KW-0805">Transcription regulation</keyword>
<evidence type="ECO:0000313" key="5">
    <source>
        <dbReference type="EMBL" id="KPX01537.1"/>
    </source>
</evidence>
<dbReference type="InterPro" id="IPR039422">
    <property type="entry name" value="MarR/SlyA-like"/>
</dbReference>
<dbReference type="PROSITE" id="PS01117">
    <property type="entry name" value="HTH_MARR_1"/>
    <property type="match status" value="1"/>
</dbReference>
<dbReference type="AlphaFoldDB" id="A0A0P9QTL2"/>
<sequence length="166" mass="18627">MDDFLKHFSPDNFDSSLIGLLVGRTNALKDRMLDKYLLPYDVTFAQFKVLIIIAQFSTDTPVELCRHLSLDSGSMTRMLDRLEQKGLVVRQRSATDRRQVRLALTEQGQALSDLLPQIGADAMNDTFAALDSDEVETLTRILTKVLVAADDHITLTRLSFNPKAKS</sequence>
<dbReference type="PATRIC" id="fig|264451.4.peg.4384"/>
<proteinExistence type="predicted"/>
<dbReference type="EMBL" id="LJQA01000045">
    <property type="protein sequence ID" value="KPX01537.1"/>
    <property type="molecule type" value="Genomic_DNA"/>
</dbReference>
<organism evidence="5 6">
    <name type="scientific">Pseudomonas syringae pv. cerasicola</name>
    <dbReference type="NCBI Taxonomy" id="264451"/>
    <lineage>
        <taxon>Bacteria</taxon>
        <taxon>Pseudomonadati</taxon>
        <taxon>Pseudomonadota</taxon>
        <taxon>Gammaproteobacteria</taxon>
        <taxon>Pseudomonadales</taxon>
        <taxon>Pseudomonadaceae</taxon>
        <taxon>Pseudomonas</taxon>
        <taxon>Pseudomonas syringae</taxon>
    </lineage>
</organism>
<dbReference type="GO" id="GO:0003700">
    <property type="term" value="F:DNA-binding transcription factor activity"/>
    <property type="evidence" value="ECO:0007669"/>
    <property type="project" value="InterPro"/>
</dbReference>
<dbReference type="SUPFAM" id="SSF46785">
    <property type="entry name" value="Winged helix' DNA-binding domain"/>
    <property type="match status" value="1"/>
</dbReference>
<dbReference type="Proteomes" id="UP000050356">
    <property type="component" value="Unassembled WGS sequence"/>
</dbReference>
<dbReference type="PANTHER" id="PTHR33164:SF87">
    <property type="entry name" value="MULTIPLE ANTIBIOTIC RESISTANCE PROTEIN MARR"/>
    <property type="match status" value="1"/>
</dbReference>
<dbReference type="GO" id="GO:0003677">
    <property type="term" value="F:DNA binding"/>
    <property type="evidence" value="ECO:0007669"/>
    <property type="project" value="UniProtKB-KW"/>
</dbReference>
<dbReference type="Pfam" id="PF01047">
    <property type="entry name" value="MarR"/>
    <property type="match status" value="1"/>
</dbReference>
<dbReference type="InterPro" id="IPR036390">
    <property type="entry name" value="WH_DNA-bd_sf"/>
</dbReference>
<reference evidence="5 6" key="1">
    <citation type="submission" date="2015-09" db="EMBL/GenBank/DDBJ databases">
        <title>Genome announcement of multiple Pseudomonas syringae strains.</title>
        <authorList>
            <person name="Thakur S."/>
            <person name="Wang P.W."/>
            <person name="Gong Y."/>
            <person name="Weir B.S."/>
            <person name="Guttman D.S."/>
        </authorList>
    </citation>
    <scope>NUCLEOTIDE SEQUENCE [LARGE SCALE GENOMIC DNA]</scope>
    <source>
        <strain evidence="5 6">ICMP17524</strain>
    </source>
</reference>